<dbReference type="EMBL" id="FQ790302">
    <property type="protein sequence ID" value="CCD49411.1"/>
    <property type="molecule type" value="Genomic_DNA"/>
</dbReference>
<evidence type="ECO:0000313" key="2">
    <source>
        <dbReference type="Proteomes" id="UP000008177"/>
    </source>
</evidence>
<reference evidence="2" key="1">
    <citation type="journal article" date="2011" name="PLoS Genet.">
        <title>Genomic analysis of the necrotrophic fungal pathogens Sclerotinia sclerotiorum and Botrytis cinerea.</title>
        <authorList>
            <person name="Amselem J."/>
            <person name="Cuomo C.A."/>
            <person name="van Kan J.A."/>
            <person name="Viaud M."/>
            <person name="Benito E.P."/>
            <person name="Couloux A."/>
            <person name="Coutinho P.M."/>
            <person name="de Vries R.P."/>
            <person name="Dyer P.S."/>
            <person name="Fillinger S."/>
            <person name="Fournier E."/>
            <person name="Gout L."/>
            <person name="Hahn M."/>
            <person name="Kohn L."/>
            <person name="Lapalu N."/>
            <person name="Plummer K.M."/>
            <person name="Pradier J.M."/>
            <person name="Quevillon E."/>
            <person name="Sharon A."/>
            <person name="Simon A."/>
            <person name="ten Have A."/>
            <person name="Tudzynski B."/>
            <person name="Tudzynski P."/>
            <person name="Wincker P."/>
            <person name="Andrew M."/>
            <person name="Anthouard V."/>
            <person name="Beever R.E."/>
            <person name="Beffa R."/>
            <person name="Benoit I."/>
            <person name="Bouzid O."/>
            <person name="Brault B."/>
            <person name="Chen Z."/>
            <person name="Choquer M."/>
            <person name="Collemare J."/>
            <person name="Cotton P."/>
            <person name="Danchin E.G."/>
            <person name="Da Silva C."/>
            <person name="Gautier A."/>
            <person name="Giraud C."/>
            <person name="Giraud T."/>
            <person name="Gonzalez C."/>
            <person name="Grossetete S."/>
            <person name="Guldener U."/>
            <person name="Henrissat B."/>
            <person name="Howlett B.J."/>
            <person name="Kodira C."/>
            <person name="Kretschmer M."/>
            <person name="Lappartient A."/>
            <person name="Leroch M."/>
            <person name="Levis C."/>
            <person name="Mauceli E."/>
            <person name="Neuveglise C."/>
            <person name="Oeser B."/>
            <person name="Pearson M."/>
            <person name="Poulain J."/>
            <person name="Poussereau N."/>
            <person name="Quesneville H."/>
            <person name="Rascle C."/>
            <person name="Schumacher J."/>
            <person name="Segurens B."/>
            <person name="Sexton A."/>
            <person name="Silva E."/>
            <person name="Sirven C."/>
            <person name="Soanes D.M."/>
            <person name="Talbot N.J."/>
            <person name="Templeton M."/>
            <person name="Yandava C."/>
            <person name="Yarden O."/>
            <person name="Zeng Q."/>
            <person name="Rollins J.A."/>
            <person name="Lebrun M.H."/>
            <person name="Dickman M."/>
        </authorList>
    </citation>
    <scope>NUCLEOTIDE SEQUENCE [LARGE SCALE GENOMIC DNA]</scope>
    <source>
        <strain evidence="2">T4</strain>
    </source>
</reference>
<organism evidence="1 2">
    <name type="scientific">Botryotinia fuckeliana (strain T4)</name>
    <name type="common">Noble rot fungus</name>
    <name type="synonym">Botrytis cinerea</name>
    <dbReference type="NCBI Taxonomy" id="999810"/>
    <lineage>
        <taxon>Eukaryota</taxon>
        <taxon>Fungi</taxon>
        <taxon>Dikarya</taxon>
        <taxon>Ascomycota</taxon>
        <taxon>Pezizomycotina</taxon>
        <taxon>Leotiomycetes</taxon>
        <taxon>Helotiales</taxon>
        <taxon>Sclerotiniaceae</taxon>
        <taxon>Botrytis</taxon>
    </lineage>
</organism>
<gene>
    <name evidence="1" type="ORF">BofuT4_uP027810.1</name>
</gene>
<dbReference type="Proteomes" id="UP000008177">
    <property type="component" value="Unplaced contigs"/>
</dbReference>
<dbReference type="AlphaFoldDB" id="G2YA34"/>
<evidence type="ECO:0000313" key="1">
    <source>
        <dbReference type="EMBL" id="CCD49411.1"/>
    </source>
</evidence>
<accession>G2YA34</accession>
<proteinExistence type="predicted"/>
<dbReference type="HOGENOM" id="CLU_3124821_0_0_1"/>
<name>G2YA34_BOTF4</name>
<dbReference type="InParanoid" id="G2YA34"/>
<protein>
    <submittedName>
        <fullName evidence="1">Uncharacterized protein</fullName>
    </submittedName>
</protein>
<sequence>MSDQVCLLIFTFDVQTTGKLEPRHHNGRAFYACTTTPPFDNSNIFNTRRM</sequence>